<accession>A0A0D3MTD8</accession>
<sequence length="146" mass="16915">MSTNITRVYSSFLQKISDYKFIDDKDYVESVLFGYYRTASAEFVQCPKDLSTDADGEKTLPEVVNINADLTNLEVEIIAMLMIVEYFKQIMIRNETLEQALSDSDFKILSQANQINQLKDFYKEIKRETAVKVTKYTFVGAVYDKR</sequence>
<dbReference type="KEGG" id="vg:24722431"/>
<organism evidence="1 2">
    <name type="scientific">Lactococcus phage WRP3</name>
    <dbReference type="NCBI Taxonomy" id="1560313"/>
    <lineage>
        <taxon>Viruses</taxon>
        <taxon>Duplodnaviria</taxon>
        <taxon>Heunggongvirae</taxon>
        <taxon>Uroviricota</taxon>
        <taxon>Caudoviricetes</taxon>
        <taxon>Audreyjarvisvirus</taxon>
        <taxon>Audreyjarvisvirus WRP3</taxon>
    </lineage>
</organism>
<evidence type="ECO:0000313" key="1">
    <source>
        <dbReference type="EMBL" id="AIX12668.1"/>
    </source>
</evidence>
<proteinExistence type="predicted"/>
<dbReference type="Proteomes" id="UP000032686">
    <property type="component" value="Segment"/>
</dbReference>
<reference evidence="1 2" key="1">
    <citation type="journal article" date="2015" name="Appl. Environ. Microbiol.">
        <title>Lactococcal 949 group phages recognize a carbohydrate receptor on the host cell surface.</title>
        <authorList>
            <person name="Mahony J."/>
            <person name="Randazzo W."/>
            <person name="Neve H."/>
            <person name="Settanni L."/>
            <person name="van Sinderen D."/>
        </authorList>
    </citation>
    <scope>NUCLEOTIDE SEQUENCE [LARGE SCALE GENOMIC DNA]</scope>
    <source>
        <strain evidence="1">WRP3</strain>
    </source>
</reference>
<name>A0A0D3MTD8_9CAUD</name>
<keyword evidence="2" id="KW-1185">Reference proteome</keyword>
<protein>
    <submittedName>
        <fullName evidence="1">Structural protein</fullName>
    </submittedName>
</protein>
<dbReference type="EMBL" id="KM677185">
    <property type="protein sequence ID" value="AIX12668.1"/>
    <property type="molecule type" value="Genomic_DNA"/>
</dbReference>
<evidence type="ECO:0000313" key="2">
    <source>
        <dbReference type="Proteomes" id="UP000032686"/>
    </source>
</evidence>
<dbReference type="OrthoDB" id="12655at10239"/>
<dbReference type="GeneID" id="24722431"/>
<gene>
    <name evidence="1" type="ORF">WRP3_165</name>
</gene>
<dbReference type="RefSeq" id="YP_009147822.1">
    <property type="nucleotide sequence ID" value="NC_027341.1"/>
</dbReference>